<dbReference type="PANTHER" id="PTHR42834:SF1">
    <property type="entry name" value="ENDONUCLEASE_EXONUCLEASE_PHOSPHATASE FAMILY PROTEIN (AFU_ORTHOLOGUE AFUA_3G09210)"/>
    <property type="match status" value="1"/>
</dbReference>
<evidence type="ECO:0000313" key="3">
    <source>
        <dbReference type="Proteomes" id="UP000044602"/>
    </source>
</evidence>
<protein>
    <recommendedName>
        <fullName evidence="4">Endonuclease/exonuclease/phosphatase domain-containing protein</fullName>
    </recommendedName>
</protein>
<evidence type="ECO:0000313" key="2">
    <source>
        <dbReference type="EMBL" id="CRK31935.1"/>
    </source>
</evidence>
<dbReference type="PANTHER" id="PTHR42834">
    <property type="entry name" value="ENDONUCLEASE/EXONUCLEASE/PHOSPHATASE FAMILY PROTEIN (AFU_ORTHOLOGUE AFUA_3G09210)"/>
    <property type="match status" value="1"/>
</dbReference>
<reference evidence="2 3" key="1">
    <citation type="submission" date="2015-05" db="EMBL/GenBank/DDBJ databases">
        <authorList>
            <person name="Wang D.B."/>
            <person name="Wang M."/>
        </authorList>
    </citation>
    <scope>NUCLEOTIDE SEQUENCE [LARGE SCALE GENOMIC DNA]</scope>
    <source>
        <strain evidence="2">VL1</strain>
    </source>
</reference>
<evidence type="ECO:0008006" key="4">
    <source>
        <dbReference type="Google" id="ProtNLM"/>
    </source>
</evidence>
<dbReference type="STRING" id="100787.A0A0G4MDB0"/>
<dbReference type="EMBL" id="CVQH01021950">
    <property type="protein sequence ID" value="CRK31935.1"/>
    <property type="molecule type" value="Genomic_DNA"/>
</dbReference>
<dbReference type="Proteomes" id="UP000044602">
    <property type="component" value="Unassembled WGS sequence"/>
</dbReference>
<keyword evidence="3" id="KW-1185">Reference proteome</keyword>
<name>A0A0G4MDB0_VERLO</name>
<sequence>MKVAATLLSLAGAVAATTIAEINGNKFLSPLQGQNVTAVEGLVLAKGPNGVWIRSTVPDDDDLTSEALLTEKHKLTSLSKHSLPATERYSYVFDGNAQQLDHMLISPSLVNDKAKLEHIHVSSWRRFADVVSDHDPAVGRLNVCGC</sequence>
<feature type="signal peptide" evidence="1">
    <location>
        <begin position="1"/>
        <end position="16"/>
    </location>
</feature>
<proteinExistence type="predicted"/>
<keyword evidence="1" id="KW-0732">Signal</keyword>
<organism evidence="2 3">
    <name type="scientific">Verticillium longisporum</name>
    <name type="common">Verticillium dahliae var. longisporum</name>
    <dbReference type="NCBI Taxonomy" id="100787"/>
    <lineage>
        <taxon>Eukaryota</taxon>
        <taxon>Fungi</taxon>
        <taxon>Dikarya</taxon>
        <taxon>Ascomycota</taxon>
        <taxon>Pezizomycotina</taxon>
        <taxon>Sordariomycetes</taxon>
        <taxon>Hypocreomycetidae</taxon>
        <taxon>Glomerellales</taxon>
        <taxon>Plectosphaerellaceae</taxon>
        <taxon>Verticillium</taxon>
    </lineage>
</organism>
<dbReference type="InterPro" id="IPR036691">
    <property type="entry name" value="Endo/exonu/phosph_ase_sf"/>
</dbReference>
<feature type="chain" id="PRO_5002567561" description="Endonuclease/exonuclease/phosphatase domain-containing protein" evidence="1">
    <location>
        <begin position="17"/>
        <end position="146"/>
    </location>
</feature>
<gene>
    <name evidence="2" type="ORF">BN1708_016051</name>
</gene>
<accession>A0A0G4MDB0</accession>
<evidence type="ECO:0000256" key="1">
    <source>
        <dbReference type="SAM" id="SignalP"/>
    </source>
</evidence>
<dbReference type="AlphaFoldDB" id="A0A0G4MDB0"/>
<dbReference type="SUPFAM" id="SSF56219">
    <property type="entry name" value="DNase I-like"/>
    <property type="match status" value="1"/>
</dbReference>